<reference evidence="2 3" key="1">
    <citation type="submission" date="2024-06" db="EMBL/GenBank/DDBJ databases">
        <title>The Natural Products Discovery Center: Release of the First 8490 Sequenced Strains for Exploring Actinobacteria Biosynthetic Diversity.</title>
        <authorList>
            <person name="Kalkreuter E."/>
            <person name="Kautsar S.A."/>
            <person name="Yang D."/>
            <person name="Bader C.D."/>
            <person name="Teijaro C.N."/>
            <person name="Fluegel L."/>
            <person name="Davis C.M."/>
            <person name="Simpson J.R."/>
            <person name="Lauterbach L."/>
            <person name="Steele A.D."/>
            <person name="Gui C."/>
            <person name="Meng S."/>
            <person name="Li G."/>
            <person name="Viehrig K."/>
            <person name="Ye F."/>
            <person name="Su P."/>
            <person name="Kiefer A.F."/>
            <person name="Nichols A."/>
            <person name="Cepeda A.J."/>
            <person name="Yan W."/>
            <person name="Fan B."/>
            <person name="Jiang Y."/>
            <person name="Adhikari A."/>
            <person name="Zheng C.-J."/>
            <person name="Schuster L."/>
            <person name="Cowan T.M."/>
            <person name="Smanski M.J."/>
            <person name="Chevrette M.G."/>
            <person name="De Carvalho L.P.S."/>
            <person name="Shen B."/>
        </authorList>
    </citation>
    <scope>NUCLEOTIDE SEQUENCE [LARGE SCALE GENOMIC DNA]</scope>
    <source>
        <strain evidence="2 3">NPDC020594</strain>
    </source>
</reference>
<accession>A0ABV3AQ26</accession>
<dbReference type="Proteomes" id="UP001551011">
    <property type="component" value="Unassembled WGS sequence"/>
</dbReference>
<feature type="compositionally biased region" description="Basic residues" evidence="1">
    <location>
        <begin position="94"/>
        <end position="117"/>
    </location>
</feature>
<name>A0ABV3AQ26_9ACTN</name>
<feature type="region of interest" description="Disordered" evidence="1">
    <location>
        <begin position="1"/>
        <end position="20"/>
    </location>
</feature>
<evidence type="ECO:0000256" key="1">
    <source>
        <dbReference type="SAM" id="MobiDB-lite"/>
    </source>
</evidence>
<feature type="region of interest" description="Disordered" evidence="1">
    <location>
        <begin position="94"/>
        <end position="129"/>
    </location>
</feature>
<keyword evidence="3" id="KW-1185">Reference proteome</keyword>
<dbReference type="RefSeq" id="WP_030658822.1">
    <property type="nucleotide sequence ID" value="NZ_JBEXDP010000128.1"/>
</dbReference>
<gene>
    <name evidence="2" type="ORF">AB0H04_46035</name>
</gene>
<protein>
    <submittedName>
        <fullName evidence="2">Uncharacterized protein</fullName>
    </submittedName>
</protein>
<comment type="caution">
    <text evidence="2">The sequence shown here is derived from an EMBL/GenBank/DDBJ whole genome shotgun (WGS) entry which is preliminary data.</text>
</comment>
<evidence type="ECO:0000313" key="3">
    <source>
        <dbReference type="Proteomes" id="UP001551011"/>
    </source>
</evidence>
<evidence type="ECO:0000313" key="2">
    <source>
        <dbReference type="EMBL" id="MEU5714064.1"/>
    </source>
</evidence>
<dbReference type="EMBL" id="JBFAEG010000070">
    <property type="protein sequence ID" value="MEU5714064.1"/>
    <property type="molecule type" value="Genomic_DNA"/>
</dbReference>
<organism evidence="2 3">
    <name type="scientific">Streptomyces flaveolus</name>
    <dbReference type="NCBI Taxonomy" id="67297"/>
    <lineage>
        <taxon>Bacteria</taxon>
        <taxon>Bacillati</taxon>
        <taxon>Actinomycetota</taxon>
        <taxon>Actinomycetes</taxon>
        <taxon>Kitasatosporales</taxon>
        <taxon>Streptomycetaceae</taxon>
        <taxon>Streptomyces</taxon>
    </lineage>
</organism>
<sequence length="129" mass="14259">MHVLVEAGTEATGSHVGMSRGPRDVTALSALVAAGSPDPGHWKTGDYYCCVVPSQDFTRRFDRAPDELPQVVRAIAARMRWNGWHFMPHACRARGTRRGHQDRRLPRRSALRIRGPHRPGDRGPASAAT</sequence>
<proteinExistence type="predicted"/>